<dbReference type="InterPro" id="IPR011335">
    <property type="entry name" value="Restrct_endonuc-II-like"/>
</dbReference>
<keyword evidence="3" id="KW-0540">Nuclease</keyword>
<reference evidence="3" key="1">
    <citation type="submission" date="2020-11" db="EMBL/GenBank/DDBJ databases">
        <title>Sequencing the genomes of 1000 actinobacteria strains.</title>
        <authorList>
            <person name="Klenk H.-P."/>
        </authorList>
    </citation>
    <scope>NUCLEOTIDE SEQUENCE</scope>
    <source>
        <strain evidence="3">DSM 45632</strain>
    </source>
</reference>
<feature type="domain" description="AbiEi antitoxin C-terminal" evidence="2">
    <location>
        <begin position="114"/>
        <end position="185"/>
    </location>
</feature>
<keyword evidence="4" id="KW-1185">Reference proteome</keyword>
<dbReference type="AlphaFoldDB" id="A0A931GTA7"/>
<protein>
    <submittedName>
        <fullName evidence="3">Very-short-patch-repair endonuclease</fullName>
    </submittedName>
</protein>
<dbReference type="Gene3D" id="3.40.960.10">
    <property type="entry name" value="VSR Endonuclease"/>
    <property type="match status" value="1"/>
</dbReference>
<evidence type="ECO:0000259" key="2">
    <source>
        <dbReference type="Pfam" id="PF09407"/>
    </source>
</evidence>
<sequence length="299" mass="33453">MNMGLRKNDYGALLGGVVDKRDPAFRALMKKGMKPGTFVTVAGPYVCEHAAYKALRPYEKHWLRAFLRGKLAKKSIVMGKSAARLLGMPLILRSEEMVEFVTRATGHPQPPRGCVYRRASIEDHEITTVHGIAVTTPARTAIDIARYHGFADGLVAMDAFLREFGTREELEATLASMPRFKNKRLARSCIAFADADAQSAVESFARAALIEAGITGVSLQFPVEIYFVDLCIDGWLLIEIDGAVKYEEDTREALLRERQREKRILNLGYRMLRFSAKEIIAHPQGFVREVLKALGSRHT</sequence>
<accession>A0A931GTA7</accession>
<dbReference type="Pfam" id="PF09407">
    <property type="entry name" value="AbiEi_1"/>
    <property type="match status" value="1"/>
</dbReference>
<comment type="caution">
    <text evidence="3">The sequence shown here is derived from an EMBL/GenBank/DDBJ whole genome shotgun (WGS) entry which is preliminary data.</text>
</comment>
<dbReference type="InterPro" id="IPR007569">
    <property type="entry name" value="DUF559"/>
</dbReference>
<dbReference type="Proteomes" id="UP000658613">
    <property type="component" value="Unassembled WGS sequence"/>
</dbReference>
<dbReference type="GO" id="GO:0004519">
    <property type="term" value="F:endonuclease activity"/>
    <property type="evidence" value="ECO:0007669"/>
    <property type="project" value="UniProtKB-KW"/>
</dbReference>
<organism evidence="3 4">
    <name type="scientific">Corynebacterium aquatimens</name>
    <dbReference type="NCBI Taxonomy" id="1190508"/>
    <lineage>
        <taxon>Bacteria</taxon>
        <taxon>Bacillati</taxon>
        <taxon>Actinomycetota</taxon>
        <taxon>Actinomycetes</taxon>
        <taxon>Mycobacteriales</taxon>
        <taxon>Corynebacteriaceae</taxon>
        <taxon>Corynebacterium</taxon>
    </lineage>
</organism>
<proteinExistence type="predicted"/>
<feature type="domain" description="DUF559" evidence="1">
    <location>
        <begin position="220"/>
        <end position="294"/>
    </location>
</feature>
<dbReference type="EMBL" id="JADOUE010000001">
    <property type="protein sequence ID" value="MBG6122817.1"/>
    <property type="molecule type" value="Genomic_DNA"/>
</dbReference>
<evidence type="ECO:0000313" key="4">
    <source>
        <dbReference type="Proteomes" id="UP000658613"/>
    </source>
</evidence>
<keyword evidence="3" id="KW-0255">Endonuclease</keyword>
<name>A0A931GTA7_9CORY</name>
<evidence type="ECO:0000313" key="3">
    <source>
        <dbReference type="EMBL" id="MBG6122817.1"/>
    </source>
</evidence>
<gene>
    <name evidence="3" type="ORF">IW254_001786</name>
</gene>
<dbReference type="SUPFAM" id="SSF52980">
    <property type="entry name" value="Restriction endonuclease-like"/>
    <property type="match status" value="1"/>
</dbReference>
<evidence type="ECO:0000259" key="1">
    <source>
        <dbReference type="Pfam" id="PF04480"/>
    </source>
</evidence>
<keyword evidence="3" id="KW-0378">Hydrolase</keyword>
<dbReference type="InterPro" id="IPR018547">
    <property type="entry name" value="AbiEi_C"/>
</dbReference>
<dbReference type="RefSeq" id="WP_196825144.1">
    <property type="nucleotide sequence ID" value="NZ_CP046980.1"/>
</dbReference>
<dbReference type="Pfam" id="PF04480">
    <property type="entry name" value="DUF559"/>
    <property type="match status" value="1"/>
</dbReference>